<evidence type="ECO:0000259" key="6">
    <source>
        <dbReference type="Pfam" id="PF04932"/>
    </source>
</evidence>
<feature type="transmembrane region" description="Helical" evidence="5">
    <location>
        <begin position="376"/>
        <end position="395"/>
    </location>
</feature>
<dbReference type="InterPro" id="IPR007016">
    <property type="entry name" value="O-antigen_ligase-rel_domated"/>
</dbReference>
<evidence type="ECO:0000256" key="5">
    <source>
        <dbReference type="SAM" id="Phobius"/>
    </source>
</evidence>
<dbReference type="Proteomes" id="UP000307362">
    <property type="component" value="Unassembled WGS sequence"/>
</dbReference>
<gene>
    <name evidence="7" type="ORF">CWB73_15925</name>
</gene>
<dbReference type="AlphaFoldDB" id="A0A5S3YRE6"/>
<keyword evidence="3 5" id="KW-1133">Transmembrane helix</keyword>
<evidence type="ECO:0000256" key="4">
    <source>
        <dbReference type="ARBA" id="ARBA00023136"/>
    </source>
</evidence>
<keyword evidence="2 5" id="KW-0812">Transmembrane</keyword>
<protein>
    <recommendedName>
        <fullName evidence="6">O-antigen ligase-related domain-containing protein</fullName>
    </recommendedName>
</protein>
<proteinExistence type="predicted"/>
<evidence type="ECO:0000313" key="7">
    <source>
        <dbReference type="EMBL" id="TMP78771.1"/>
    </source>
</evidence>
<dbReference type="PANTHER" id="PTHR37422:SF13">
    <property type="entry name" value="LIPOPOLYSACCHARIDE BIOSYNTHESIS PROTEIN PA4999-RELATED"/>
    <property type="match status" value="1"/>
</dbReference>
<feature type="transmembrane region" description="Helical" evidence="5">
    <location>
        <begin position="97"/>
        <end position="114"/>
    </location>
</feature>
<feature type="transmembrane region" description="Helical" evidence="5">
    <location>
        <begin position="154"/>
        <end position="174"/>
    </location>
</feature>
<feature type="transmembrane region" description="Helical" evidence="5">
    <location>
        <begin position="126"/>
        <end position="148"/>
    </location>
</feature>
<feature type="domain" description="O-antigen ligase-related" evidence="6">
    <location>
        <begin position="191"/>
        <end position="347"/>
    </location>
</feature>
<feature type="transmembrane region" description="Helical" evidence="5">
    <location>
        <begin position="5"/>
        <end position="24"/>
    </location>
</feature>
<reference evidence="7 8" key="1">
    <citation type="submission" date="2017-12" db="EMBL/GenBank/DDBJ databases">
        <authorList>
            <person name="Paulsen S."/>
            <person name="Gram L.K."/>
        </authorList>
    </citation>
    <scope>NUCLEOTIDE SEQUENCE [LARGE SCALE GENOMIC DNA]</scope>
    <source>
        <strain evidence="7 8">S1189</strain>
    </source>
</reference>
<evidence type="ECO:0000256" key="2">
    <source>
        <dbReference type="ARBA" id="ARBA00022692"/>
    </source>
</evidence>
<dbReference type="GO" id="GO:0016020">
    <property type="term" value="C:membrane"/>
    <property type="evidence" value="ECO:0007669"/>
    <property type="project" value="UniProtKB-SubCell"/>
</dbReference>
<organism evidence="7 8">
    <name type="scientific">Pseudoalteromonas phenolica</name>
    <dbReference type="NCBI Taxonomy" id="161398"/>
    <lineage>
        <taxon>Bacteria</taxon>
        <taxon>Pseudomonadati</taxon>
        <taxon>Pseudomonadota</taxon>
        <taxon>Gammaproteobacteria</taxon>
        <taxon>Alteromonadales</taxon>
        <taxon>Pseudoalteromonadaceae</taxon>
        <taxon>Pseudoalteromonas</taxon>
    </lineage>
</organism>
<evidence type="ECO:0000313" key="8">
    <source>
        <dbReference type="Proteomes" id="UP000307362"/>
    </source>
</evidence>
<evidence type="ECO:0000256" key="1">
    <source>
        <dbReference type="ARBA" id="ARBA00004141"/>
    </source>
</evidence>
<evidence type="ECO:0000256" key="3">
    <source>
        <dbReference type="ARBA" id="ARBA00022989"/>
    </source>
</evidence>
<sequence length="426" mass="48076">MNLNILKLISFGAILSLFLITIFVRNKGVFSFLLMFRAFIELIPLLVLSLVFFSKNKKIAGDGFLCSLVFSSILLLFVSIFIGAANSAAFKYILSDSVRYLISFVFIIYTLSHVRTISDKQALVDNIIAFLFFYTSLAMIGKVILLLLGERYGAGLNQFLLFPFLIFTLLYGLISKENFIFNIKKKWLLLFLVIGIILSVLSFKREYWAVLILSLAFSFYYIRRYSTAYLYLFILIIGGVGVAYLNQEMLFSLVNRLQYTFSGQSGLDSSSFERVAEIKGSINVLGENFGYIDYIVGLGVGAEFNAHPDFPLIKDSTGSQSGSYHHIHNMYVLILFRNGIVGLFLFIAPVLAVIWSSFRASFEIKKGGVNSNYLKYNVYLVGVALQLFTGLISGISSNSFYGSFFYGIWVVFAFIILDLIKNEKKL</sequence>
<keyword evidence="4 5" id="KW-0472">Membrane</keyword>
<dbReference type="InterPro" id="IPR051533">
    <property type="entry name" value="WaaL-like"/>
</dbReference>
<comment type="caution">
    <text evidence="7">The sequence shown here is derived from an EMBL/GenBank/DDBJ whole genome shotgun (WGS) entry which is preliminary data.</text>
</comment>
<feature type="transmembrane region" description="Helical" evidence="5">
    <location>
        <begin position="30"/>
        <end position="53"/>
    </location>
</feature>
<feature type="transmembrane region" description="Helical" evidence="5">
    <location>
        <begin position="401"/>
        <end position="420"/>
    </location>
</feature>
<feature type="transmembrane region" description="Helical" evidence="5">
    <location>
        <begin position="65"/>
        <end position="85"/>
    </location>
</feature>
<feature type="transmembrane region" description="Helical" evidence="5">
    <location>
        <begin position="207"/>
        <end position="222"/>
    </location>
</feature>
<name>A0A5S3YRE6_9GAMM</name>
<dbReference type="RefSeq" id="WP_138568526.1">
    <property type="nucleotide sequence ID" value="NZ_PNCM01000035.1"/>
</dbReference>
<accession>A0A5S3YRE6</accession>
<dbReference type="OrthoDB" id="9804313at2"/>
<dbReference type="EMBL" id="PNCM01000035">
    <property type="protein sequence ID" value="TMP78771.1"/>
    <property type="molecule type" value="Genomic_DNA"/>
</dbReference>
<comment type="subcellular location">
    <subcellularLocation>
        <location evidence="1">Membrane</location>
        <topology evidence="1">Multi-pass membrane protein</topology>
    </subcellularLocation>
</comment>
<feature type="transmembrane region" description="Helical" evidence="5">
    <location>
        <begin position="186"/>
        <end position="201"/>
    </location>
</feature>
<dbReference type="Pfam" id="PF04932">
    <property type="entry name" value="Wzy_C"/>
    <property type="match status" value="1"/>
</dbReference>
<dbReference type="PANTHER" id="PTHR37422">
    <property type="entry name" value="TEICHURONIC ACID BIOSYNTHESIS PROTEIN TUAE"/>
    <property type="match status" value="1"/>
</dbReference>
<feature type="transmembrane region" description="Helical" evidence="5">
    <location>
        <begin position="229"/>
        <end position="247"/>
    </location>
</feature>
<feature type="transmembrane region" description="Helical" evidence="5">
    <location>
        <begin position="330"/>
        <end position="355"/>
    </location>
</feature>
<reference evidence="8" key="2">
    <citation type="submission" date="2019-06" db="EMBL/GenBank/DDBJ databases">
        <title>Co-occurence of chitin degradation, pigmentation and bioactivity in marine Pseudoalteromonas.</title>
        <authorList>
            <person name="Sonnenschein E.C."/>
            <person name="Bech P.K."/>
        </authorList>
    </citation>
    <scope>NUCLEOTIDE SEQUENCE [LARGE SCALE GENOMIC DNA]</scope>
    <source>
        <strain evidence="8">S1189</strain>
    </source>
</reference>